<protein>
    <recommendedName>
        <fullName evidence="2">Acyl-CoA reductase</fullName>
        <ecNumber evidence="2">1.2.1.50</ecNumber>
    </recommendedName>
</protein>
<evidence type="ECO:0000256" key="2">
    <source>
        <dbReference type="PIRNR" id="PIRNR009414"/>
    </source>
</evidence>
<dbReference type="RefSeq" id="WP_327967945.1">
    <property type="nucleotide sequence ID" value="NZ_JARMQG010000127.1"/>
</dbReference>
<gene>
    <name evidence="3" type="ORF">P4447_10825</name>
</gene>
<keyword evidence="2" id="KW-0560">Oxidoreductase</keyword>
<comment type="catalytic activity">
    <reaction evidence="2">
        <text>a long-chain fatty aldehyde + NADP(+) + CoA = a long-chain fatty acyl-CoA + NADPH + H(+)</text>
        <dbReference type="Rhea" id="RHEA:15437"/>
        <dbReference type="ChEBI" id="CHEBI:15378"/>
        <dbReference type="ChEBI" id="CHEBI:17176"/>
        <dbReference type="ChEBI" id="CHEBI:57287"/>
        <dbReference type="ChEBI" id="CHEBI:57783"/>
        <dbReference type="ChEBI" id="CHEBI:58349"/>
        <dbReference type="ChEBI" id="CHEBI:83139"/>
        <dbReference type="EC" id="1.2.1.50"/>
    </reaction>
</comment>
<accession>A0ABU6NA90</accession>
<evidence type="ECO:0000313" key="4">
    <source>
        <dbReference type="Proteomes" id="UP001330749"/>
    </source>
</evidence>
<evidence type="ECO:0000256" key="1">
    <source>
        <dbReference type="ARBA" id="ARBA00022857"/>
    </source>
</evidence>
<dbReference type="CDD" id="cd07080">
    <property type="entry name" value="ALDH_Acyl-CoA-Red_LuxC"/>
    <property type="match status" value="1"/>
</dbReference>
<comment type="similarity">
    <text evidence="2">Belongs to the LuxC family.</text>
</comment>
<keyword evidence="4" id="KW-1185">Reference proteome</keyword>
<dbReference type="EC" id="1.2.1.50" evidence="2"/>
<evidence type="ECO:0000313" key="3">
    <source>
        <dbReference type="EMBL" id="MED3562943.1"/>
    </source>
</evidence>
<dbReference type="InterPro" id="IPR008670">
    <property type="entry name" value="CoA_reduct_LuxC"/>
</dbReference>
<dbReference type="PIRSF" id="PIRSF009414">
    <property type="entry name" value="LuxC"/>
    <property type="match status" value="1"/>
</dbReference>
<organism evidence="3 4">
    <name type="scientific">Bacillus xiapuensis</name>
    <dbReference type="NCBI Taxonomy" id="2014075"/>
    <lineage>
        <taxon>Bacteria</taxon>
        <taxon>Bacillati</taxon>
        <taxon>Bacillota</taxon>
        <taxon>Bacilli</taxon>
        <taxon>Bacillales</taxon>
        <taxon>Bacillaceae</taxon>
        <taxon>Bacillus</taxon>
    </lineage>
</organism>
<dbReference type="Pfam" id="PF05893">
    <property type="entry name" value="LuxC"/>
    <property type="match status" value="1"/>
</dbReference>
<reference evidence="3 4" key="1">
    <citation type="submission" date="2023-03" db="EMBL/GenBank/DDBJ databases">
        <title>Bacillus Genome Sequencing.</title>
        <authorList>
            <person name="Dunlap C."/>
        </authorList>
    </citation>
    <scope>NUCLEOTIDE SEQUENCE [LARGE SCALE GENOMIC DNA]</scope>
    <source>
        <strain evidence="3 4">B-14544</strain>
    </source>
</reference>
<dbReference type="InterPro" id="IPR016161">
    <property type="entry name" value="Ald_DH/histidinol_DH"/>
</dbReference>
<dbReference type="Proteomes" id="UP001330749">
    <property type="component" value="Unassembled WGS sequence"/>
</dbReference>
<comment type="caution">
    <text evidence="3">The sequence shown here is derived from an EMBL/GenBank/DDBJ whole genome shotgun (WGS) entry which is preliminary data.</text>
</comment>
<dbReference type="SUPFAM" id="SSF53720">
    <property type="entry name" value="ALDH-like"/>
    <property type="match status" value="1"/>
</dbReference>
<dbReference type="EMBL" id="JARMQG010000127">
    <property type="protein sequence ID" value="MED3562943.1"/>
    <property type="molecule type" value="Genomic_DNA"/>
</dbReference>
<proteinExistence type="inferred from homology"/>
<name>A0ABU6NA90_9BACI</name>
<keyword evidence="1 2" id="KW-0521">NADP</keyword>
<sequence>MDDRIVEIQAYKVPSSIQVTEIREELHETEKGVFLLKYPILSARKIAEISQSVQENRANYLAKLSINDIVAKIDQAVLKWLNPDYQLRHYAEILIPRITGYDSEMVRLELKRYLRMFRKKELLRFLDEEFDQSAMLDEFRPRKTGGMSRAYGPNSIFHVFSGNVPGVQIWSLIMGLLLKSANIGKTSTAEPLFPVLFVESLAEVDPQLADSIAILPWKGGTKELEEQAISAAEAIIVYGSNTTVEKVRQLVPFGKKFLTYGHKISLALIGKEALTADYYFETIHKLAEDVSVYDQQSCLSPQSVLVEEGGAVNPNQFAQMLAAELERYHKKRPRAKLSAEEAMSIQKVRNRYELESLSGEKVSVFASQNDSAWTVIYHDEAGMDASPLNRTIHVFKSCRLEEDIPKMVVYQDYLQSCGLAASPFRLFQIAEILGSLGVNRISPIGEMNRAKPGWHHDGGFNLLDLVRFTDIERNLEQDLERFDPDVE</sequence>